<dbReference type="SMART" id="SM00822">
    <property type="entry name" value="PKS_KR"/>
    <property type="match status" value="1"/>
</dbReference>
<dbReference type="InterPro" id="IPR057326">
    <property type="entry name" value="KR_dom"/>
</dbReference>
<dbReference type="RefSeq" id="WP_071502858.1">
    <property type="nucleotide sequence ID" value="NZ_MORL01000004.1"/>
</dbReference>
<dbReference type="EMBL" id="MORL01000004">
    <property type="protein sequence ID" value="OIN59175.1"/>
    <property type="molecule type" value="Genomic_DNA"/>
</dbReference>
<dbReference type="CDD" id="cd05374">
    <property type="entry name" value="17beta-HSD-like_SDR_c"/>
    <property type="match status" value="1"/>
</dbReference>
<evidence type="ECO:0000256" key="1">
    <source>
        <dbReference type="ARBA" id="ARBA00006484"/>
    </source>
</evidence>
<name>A0A1S2VLS7_9BACT</name>
<keyword evidence="2" id="KW-0560">Oxidoreductase</keyword>
<dbReference type="PANTHER" id="PTHR44169">
    <property type="entry name" value="NADPH-DEPENDENT 1-ACYLDIHYDROXYACETONE PHOSPHATE REDUCTASE"/>
    <property type="match status" value="1"/>
</dbReference>
<evidence type="ECO:0000256" key="3">
    <source>
        <dbReference type="RuleBase" id="RU000363"/>
    </source>
</evidence>
<dbReference type="InterPro" id="IPR020904">
    <property type="entry name" value="Sc_DH/Rdtase_CS"/>
</dbReference>
<keyword evidence="6" id="KW-1185">Reference proteome</keyword>
<dbReference type="InterPro" id="IPR036291">
    <property type="entry name" value="NAD(P)-bd_dom_sf"/>
</dbReference>
<comment type="similarity">
    <text evidence="1 3">Belongs to the short-chain dehydrogenases/reductases (SDR) family.</text>
</comment>
<dbReference type="PRINTS" id="PR00081">
    <property type="entry name" value="GDHRDH"/>
</dbReference>
<proteinExistence type="inferred from homology"/>
<protein>
    <submittedName>
        <fullName evidence="5">Short-chain dehydrogenase/reductase</fullName>
    </submittedName>
</protein>
<dbReference type="InterPro" id="IPR002347">
    <property type="entry name" value="SDR_fam"/>
</dbReference>
<dbReference type="PANTHER" id="PTHR44169:SF6">
    <property type="entry name" value="NADPH-DEPENDENT 1-ACYLDIHYDROXYACETONE PHOSPHATE REDUCTASE"/>
    <property type="match status" value="1"/>
</dbReference>
<dbReference type="SUPFAM" id="SSF51735">
    <property type="entry name" value="NAD(P)-binding Rossmann-fold domains"/>
    <property type="match status" value="1"/>
</dbReference>
<dbReference type="GO" id="GO:0016491">
    <property type="term" value="F:oxidoreductase activity"/>
    <property type="evidence" value="ECO:0007669"/>
    <property type="project" value="UniProtKB-KW"/>
</dbReference>
<organism evidence="5 6">
    <name type="scientific">Arsenicibacter rosenii</name>
    <dbReference type="NCBI Taxonomy" id="1750698"/>
    <lineage>
        <taxon>Bacteria</taxon>
        <taxon>Pseudomonadati</taxon>
        <taxon>Bacteroidota</taxon>
        <taxon>Cytophagia</taxon>
        <taxon>Cytophagales</taxon>
        <taxon>Spirosomataceae</taxon>
        <taxon>Arsenicibacter</taxon>
    </lineage>
</organism>
<sequence length="266" mass="29256">MAKVVLITGASTGLGERIGNHLAQKGYIVYGTSRNIEGQKKVFKTLNMDVSNEESVGRGIERVLAEQGQIDVLINNAGLGIAGPVESLLTDDITRVLDTNVIGPVRTIQAVLPHMRDRRTGLIINISSIAAEAGLPYRGAYSASKAALDRITEALRLELAPFGVQACTVQPGGVRTDINKNRLKVQLPVTSVYKKTFDRTYELIDESVSQGLAPELFGELIEKIINTPNVDRLYRLGKPLEKFSVILKRILPVATYEKMIRKHYDM</sequence>
<gene>
    <name evidence="5" type="ORF">BLX24_09255</name>
</gene>
<dbReference type="Gene3D" id="3.40.50.720">
    <property type="entry name" value="NAD(P)-binding Rossmann-like Domain"/>
    <property type="match status" value="1"/>
</dbReference>
<evidence type="ECO:0000313" key="5">
    <source>
        <dbReference type="EMBL" id="OIN59175.1"/>
    </source>
</evidence>
<dbReference type="PROSITE" id="PS00061">
    <property type="entry name" value="ADH_SHORT"/>
    <property type="match status" value="1"/>
</dbReference>
<evidence type="ECO:0000256" key="2">
    <source>
        <dbReference type="ARBA" id="ARBA00023002"/>
    </source>
</evidence>
<feature type="domain" description="Ketoreductase" evidence="4">
    <location>
        <begin position="3"/>
        <end position="175"/>
    </location>
</feature>
<dbReference type="Proteomes" id="UP000181790">
    <property type="component" value="Unassembled WGS sequence"/>
</dbReference>
<dbReference type="OrthoDB" id="9786056at2"/>
<dbReference type="AlphaFoldDB" id="A0A1S2VLS7"/>
<dbReference type="PRINTS" id="PR00080">
    <property type="entry name" value="SDRFAMILY"/>
</dbReference>
<reference evidence="5 6" key="1">
    <citation type="submission" date="2016-10" db="EMBL/GenBank/DDBJ databases">
        <title>Arsenicibacter rosenii gen. nov., sp. nov., an efficient arsenic-methylating bacterium isolated from an arsenic-contaminated paddy soil.</title>
        <authorList>
            <person name="Huang K."/>
        </authorList>
    </citation>
    <scope>NUCLEOTIDE SEQUENCE [LARGE SCALE GENOMIC DNA]</scope>
    <source>
        <strain evidence="5 6">SM-1</strain>
    </source>
</reference>
<comment type="caution">
    <text evidence="5">The sequence shown here is derived from an EMBL/GenBank/DDBJ whole genome shotgun (WGS) entry which is preliminary data.</text>
</comment>
<evidence type="ECO:0000259" key="4">
    <source>
        <dbReference type="SMART" id="SM00822"/>
    </source>
</evidence>
<dbReference type="Pfam" id="PF00106">
    <property type="entry name" value="adh_short"/>
    <property type="match status" value="1"/>
</dbReference>
<accession>A0A1S2VLS7</accession>
<evidence type="ECO:0000313" key="6">
    <source>
        <dbReference type="Proteomes" id="UP000181790"/>
    </source>
</evidence>